<dbReference type="SUPFAM" id="SSF53671">
    <property type="entry name" value="Aspartate/ornithine carbamoyltransferase"/>
    <property type="match status" value="1"/>
</dbReference>
<proteinExistence type="inferred from homology"/>
<evidence type="ECO:0000259" key="3">
    <source>
        <dbReference type="Pfam" id="PF00185"/>
    </source>
</evidence>
<sequence length="337" mass="38259">MNLKNKNFINTQDWTLDELDYILDLASAFKNNSLSKSLAGKSIALLFFNPSLRTRTSFEIAMHRLGGFASIIQPGKDAWPIETREGIVMDQEAEEHIKEAVRVISSFYDAIAVRAFPKFQNWQEDKQDSVLTAITRWALKPVINMETIIHPLQELALMMTIKSHFSDPRGKKFLLTWTYHPKGLNTAVANSAALISTRFGMDVTILRPQGYDLDPQFIETAKANAASYGNAVTITDNIEQAYHCADFVYAKSWGSLNYFGNWEEEKNIRRGLKHFIVDSDKMKLTNNAFFSHCLPMRRNVKATDEVIDSEYSLIYEEAENRLYTTCALLTAIFGGAL</sequence>
<dbReference type="GO" id="GO:0016597">
    <property type="term" value="F:amino acid binding"/>
    <property type="evidence" value="ECO:0007669"/>
    <property type="project" value="InterPro"/>
</dbReference>
<dbReference type="PANTHER" id="PTHR45753">
    <property type="entry name" value="ORNITHINE CARBAMOYLTRANSFERASE, MITOCHONDRIAL"/>
    <property type="match status" value="1"/>
</dbReference>
<dbReference type="Gene3D" id="3.40.50.1370">
    <property type="entry name" value="Aspartate/ornithine carbamoyltransferase"/>
    <property type="match status" value="2"/>
</dbReference>
<dbReference type="InterPro" id="IPR006131">
    <property type="entry name" value="Asp_carbamoyltransf_Asp/Orn-bd"/>
</dbReference>
<evidence type="ECO:0000259" key="4">
    <source>
        <dbReference type="Pfam" id="PF02729"/>
    </source>
</evidence>
<dbReference type="InterPro" id="IPR006132">
    <property type="entry name" value="Asp/Orn_carbamoyltranf_P-bd"/>
</dbReference>
<dbReference type="AlphaFoldDB" id="A0A1F5VTW0"/>
<comment type="caution">
    <text evidence="5">The sequence shown here is derived from an EMBL/GenBank/DDBJ whole genome shotgun (WGS) entry which is preliminary data.</text>
</comment>
<dbReference type="PRINTS" id="PR00100">
    <property type="entry name" value="AOTCASE"/>
</dbReference>
<dbReference type="InterPro" id="IPR006130">
    <property type="entry name" value="Asp/Orn_carbamoylTrfase"/>
</dbReference>
<dbReference type="GO" id="GO:0042450">
    <property type="term" value="P:L-arginine biosynthetic process via ornithine"/>
    <property type="evidence" value="ECO:0007669"/>
    <property type="project" value="TreeGrafter"/>
</dbReference>
<dbReference type="EMBL" id="MFGW01000082">
    <property type="protein sequence ID" value="OGF66839.1"/>
    <property type="molecule type" value="Genomic_DNA"/>
</dbReference>
<organism evidence="5 6">
    <name type="scientific">Candidatus Fischerbacteria bacterium RBG_13_37_8</name>
    <dbReference type="NCBI Taxonomy" id="1817863"/>
    <lineage>
        <taxon>Bacteria</taxon>
        <taxon>Candidatus Fischeribacteriota</taxon>
    </lineage>
</organism>
<accession>A0A1F5VTW0</accession>
<protein>
    <submittedName>
        <fullName evidence="5">Acetylornithine carbamoyltransferase</fullName>
    </submittedName>
</protein>
<dbReference type="GO" id="GO:0004585">
    <property type="term" value="F:ornithine carbamoyltransferase activity"/>
    <property type="evidence" value="ECO:0007669"/>
    <property type="project" value="TreeGrafter"/>
</dbReference>
<dbReference type="InterPro" id="IPR036901">
    <property type="entry name" value="Asp/Orn_carbamoylTrfase_sf"/>
</dbReference>
<evidence type="ECO:0000313" key="5">
    <source>
        <dbReference type="EMBL" id="OGF66839.1"/>
    </source>
</evidence>
<evidence type="ECO:0000256" key="2">
    <source>
        <dbReference type="RuleBase" id="RU003634"/>
    </source>
</evidence>
<dbReference type="PRINTS" id="PR00101">
    <property type="entry name" value="ATCASE"/>
</dbReference>
<dbReference type="Pfam" id="PF00185">
    <property type="entry name" value="OTCace"/>
    <property type="match status" value="1"/>
</dbReference>
<name>A0A1F5VTW0_9BACT</name>
<dbReference type="Pfam" id="PF02729">
    <property type="entry name" value="OTCace_N"/>
    <property type="match status" value="1"/>
</dbReference>
<reference evidence="5 6" key="1">
    <citation type="journal article" date="2016" name="Nat. Commun.">
        <title>Thousands of microbial genomes shed light on interconnected biogeochemical processes in an aquifer system.</title>
        <authorList>
            <person name="Anantharaman K."/>
            <person name="Brown C.T."/>
            <person name="Hug L.A."/>
            <person name="Sharon I."/>
            <person name="Castelle C.J."/>
            <person name="Probst A.J."/>
            <person name="Thomas B.C."/>
            <person name="Singh A."/>
            <person name="Wilkins M.J."/>
            <person name="Karaoz U."/>
            <person name="Brodie E.L."/>
            <person name="Williams K.H."/>
            <person name="Hubbard S.S."/>
            <person name="Banfield J.F."/>
        </authorList>
    </citation>
    <scope>NUCLEOTIDE SEQUENCE [LARGE SCALE GENOMIC DNA]</scope>
</reference>
<evidence type="ECO:0000256" key="1">
    <source>
        <dbReference type="ARBA" id="ARBA00022679"/>
    </source>
</evidence>
<dbReference type="PANTHER" id="PTHR45753:SF3">
    <property type="entry name" value="ORNITHINE TRANSCARBAMYLASE, MITOCHONDRIAL"/>
    <property type="match status" value="1"/>
</dbReference>
<feature type="domain" description="Aspartate/ornithine carbamoyltransferase carbamoyl-P binding" evidence="4">
    <location>
        <begin position="6"/>
        <end position="162"/>
    </location>
</feature>
<keyword evidence="1 2" id="KW-0808">Transferase</keyword>
<feature type="domain" description="Aspartate/ornithine carbamoyltransferase Asp/Orn-binding" evidence="3">
    <location>
        <begin position="186"/>
        <end position="331"/>
    </location>
</feature>
<dbReference type="GO" id="GO:0019240">
    <property type="term" value="P:citrulline biosynthetic process"/>
    <property type="evidence" value="ECO:0007669"/>
    <property type="project" value="TreeGrafter"/>
</dbReference>
<dbReference type="STRING" id="1817863.A2Y62_19200"/>
<gene>
    <name evidence="5" type="ORF">A2Y62_19200</name>
</gene>
<comment type="similarity">
    <text evidence="2">Belongs to the aspartate/ornithine carbamoyltransferase superfamily.</text>
</comment>
<dbReference type="Proteomes" id="UP000178943">
    <property type="component" value="Unassembled WGS sequence"/>
</dbReference>
<dbReference type="NCBIfam" id="NF003384">
    <property type="entry name" value="PRK04523.1"/>
    <property type="match status" value="1"/>
</dbReference>
<evidence type="ECO:0000313" key="6">
    <source>
        <dbReference type="Proteomes" id="UP000178943"/>
    </source>
</evidence>